<keyword evidence="3" id="KW-1185">Reference proteome</keyword>
<organism evidence="2 3">
    <name type="scientific">Candidatus Termititenax persephonae</name>
    <dbReference type="NCBI Taxonomy" id="2218525"/>
    <lineage>
        <taxon>Bacteria</taxon>
        <taxon>Bacillati</taxon>
        <taxon>Candidatus Margulisiibacteriota</taxon>
        <taxon>Candidatus Termititenacia</taxon>
        <taxon>Candidatus Termititenacales</taxon>
        <taxon>Candidatus Termititenacaceae</taxon>
        <taxon>Candidatus Termititenax</taxon>
    </lineage>
</organism>
<gene>
    <name evidence="2" type="ORF">NO2_1533</name>
</gene>
<accession>A0A388TJB1</accession>
<evidence type="ECO:0000259" key="1">
    <source>
        <dbReference type="Pfam" id="PF17764"/>
    </source>
</evidence>
<evidence type="ECO:0000313" key="3">
    <source>
        <dbReference type="Proteomes" id="UP000275925"/>
    </source>
</evidence>
<dbReference type="EMBL" id="BGZO01000100">
    <property type="protein sequence ID" value="GBR77086.1"/>
    <property type="molecule type" value="Genomic_DNA"/>
</dbReference>
<proteinExistence type="predicted"/>
<protein>
    <recommendedName>
        <fullName evidence="1">Primosomal protein N' 3' DNA-binding domain-containing protein</fullName>
    </recommendedName>
</protein>
<dbReference type="Gene3D" id="3.40.1440.60">
    <property type="entry name" value="PriA, 3(prime) DNA-binding domain"/>
    <property type="match status" value="1"/>
</dbReference>
<name>A0A388TJB1_9BACT</name>
<sequence length="96" mass="11055">RICMAKFAEIYINKKIYTYAVPDEAKIGCAVTATLRHKPYSGYILRFVAEPDFKTIPIQKITAEPSFDENLVKLAYWVADYYKCFPETAVKLILPK</sequence>
<dbReference type="InterPro" id="IPR041222">
    <property type="entry name" value="PriA_3primeBD"/>
</dbReference>
<dbReference type="AlphaFoldDB" id="A0A388TJB1"/>
<dbReference type="GO" id="GO:0003677">
    <property type="term" value="F:DNA binding"/>
    <property type="evidence" value="ECO:0007669"/>
    <property type="project" value="InterPro"/>
</dbReference>
<dbReference type="Pfam" id="PF17764">
    <property type="entry name" value="PriA_3primeBD"/>
    <property type="match status" value="1"/>
</dbReference>
<feature type="domain" description="Primosomal protein N' 3' DNA-binding" evidence="1">
    <location>
        <begin position="14"/>
        <end position="95"/>
    </location>
</feature>
<evidence type="ECO:0000313" key="2">
    <source>
        <dbReference type="EMBL" id="GBR77086.1"/>
    </source>
</evidence>
<feature type="non-terminal residue" evidence="2">
    <location>
        <position position="1"/>
    </location>
</feature>
<dbReference type="Proteomes" id="UP000275925">
    <property type="component" value="Unassembled WGS sequence"/>
</dbReference>
<dbReference type="InterPro" id="IPR042115">
    <property type="entry name" value="PriA_3primeBD_sf"/>
</dbReference>
<comment type="caution">
    <text evidence="2">The sequence shown here is derived from an EMBL/GenBank/DDBJ whole genome shotgun (WGS) entry which is preliminary data.</text>
</comment>
<reference evidence="2 3" key="1">
    <citation type="journal article" date="2019" name="ISME J.">
        <title>Genome analyses of uncultured TG2/ZB3 bacteria in 'Margulisbacteria' specifically attached to ectosymbiotic spirochetes of protists in the termite gut.</title>
        <authorList>
            <person name="Utami Y.D."/>
            <person name="Kuwahara H."/>
            <person name="Igai K."/>
            <person name="Murakami T."/>
            <person name="Sugaya K."/>
            <person name="Morikawa T."/>
            <person name="Nagura Y."/>
            <person name="Yuki M."/>
            <person name="Deevong P."/>
            <person name="Inoue T."/>
            <person name="Kihara K."/>
            <person name="Lo N."/>
            <person name="Yamada A."/>
            <person name="Ohkuma M."/>
            <person name="Hongoh Y."/>
        </authorList>
    </citation>
    <scope>NUCLEOTIDE SEQUENCE [LARGE SCALE GENOMIC DNA]</scope>
    <source>
        <strain evidence="2">NkOx7-02</strain>
    </source>
</reference>